<accession>A0ACB8A3Q3</accession>
<proteinExistence type="predicted"/>
<keyword evidence="2" id="KW-1185">Reference proteome</keyword>
<reference evidence="1" key="1">
    <citation type="journal article" date="2021" name="New Phytol.">
        <title>Evolutionary innovations through gain and loss of genes in the ectomycorrhizal Boletales.</title>
        <authorList>
            <person name="Wu G."/>
            <person name="Miyauchi S."/>
            <person name="Morin E."/>
            <person name="Kuo A."/>
            <person name="Drula E."/>
            <person name="Varga T."/>
            <person name="Kohler A."/>
            <person name="Feng B."/>
            <person name="Cao Y."/>
            <person name="Lipzen A."/>
            <person name="Daum C."/>
            <person name="Hundley H."/>
            <person name="Pangilinan J."/>
            <person name="Johnson J."/>
            <person name="Barry K."/>
            <person name="LaButti K."/>
            <person name="Ng V."/>
            <person name="Ahrendt S."/>
            <person name="Min B."/>
            <person name="Choi I.G."/>
            <person name="Park H."/>
            <person name="Plett J.M."/>
            <person name="Magnuson J."/>
            <person name="Spatafora J.W."/>
            <person name="Nagy L.G."/>
            <person name="Henrissat B."/>
            <person name="Grigoriev I.V."/>
            <person name="Yang Z.L."/>
            <person name="Xu J."/>
            <person name="Martin F.M."/>
        </authorList>
    </citation>
    <scope>NUCLEOTIDE SEQUENCE</scope>
    <source>
        <strain evidence="1">ATCC 28755</strain>
    </source>
</reference>
<dbReference type="EMBL" id="MU267867">
    <property type="protein sequence ID" value="KAH7907827.1"/>
    <property type="molecule type" value="Genomic_DNA"/>
</dbReference>
<feature type="non-terminal residue" evidence="1">
    <location>
        <position position="1"/>
    </location>
</feature>
<gene>
    <name evidence="1" type="ORF">BJ138DRAFT_1210018</name>
</gene>
<name>A0ACB8A3Q3_9AGAM</name>
<comment type="caution">
    <text evidence="1">The sequence shown here is derived from an EMBL/GenBank/DDBJ whole genome shotgun (WGS) entry which is preliminary data.</text>
</comment>
<organism evidence="1 2">
    <name type="scientific">Hygrophoropsis aurantiaca</name>
    <dbReference type="NCBI Taxonomy" id="72124"/>
    <lineage>
        <taxon>Eukaryota</taxon>
        <taxon>Fungi</taxon>
        <taxon>Dikarya</taxon>
        <taxon>Basidiomycota</taxon>
        <taxon>Agaricomycotina</taxon>
        <taxon>Agaricomycetes</taxon>
        <taxon>Agaricomycetidae</taxon>
        <taxon>Boletales</taxon>
        <taxon>Coniophorineae</taxon>
        <taxon>Hygrophoropsidaceae</taxon>
        <taxon>Hygrophoropsis</taxon>
    </lineage>
</organism>
<feature type="non-terminal residue" evidence="1">
    <location>
        <position position="265"/>
    </location>
</feature>
<evidence type="ECO:0000313" key="1">
    <source>
        <dbReference type="EMBL" id="KAH7907827.1"/>
    </source>
</evidence>
<protein>
    <submittedName>
        <fullName evidence="1">Uncharacterized protein</fullName>
    </submittedName>
</protein>
<dbReference type="Proteomes" id="UP000790377">
    <property type="component" value="Unassembled WGS sequence"/>
</dbReference>
<evidence type="ECO:0000313" key="2">
    <source>
        <dbReference type="Proteomes" id="UP000790377"/>
    </source>
</evidence>
<sequence length="265" mass="28717">SPDFIPHLGPFYTDDGHNPAAQDSGFLSTENECRTSSGPVRNNTKENLRRLCYFSHGSLFALHVVLLLVYKFHAENRVTITTAPIADIVATILTISLQAFYIVYTAVLAFITQRLALSYNFSRRQKLTSIHDISEAWIGIGAALSGLWDQLQIKTSMRATTAITTYLLSISALHITSSSIIQLQTFNATITVPVSTVVGWPEESIDLAGLAWPSITPLIPSTYQLAALSTIGISNATIYDLVSHNPGFGEAIINATTISASCGLL</sequence>